<keyword evidence="2" id="KW-0464">Manganese</keyword>
<dbReference type="SUPFAM" id="SSF55031">
    <property type="entry name" value="Bacterial exopeptidase dimerisation domain"/>
    <property type="match status" value="1"/>
</dbReference>
<dbReference type="InterPro" id="IPR036264">
    <property type="entry name" value="Bact_exopeptidase_dim_dom"/>
</dbReference>
<keyword evidence="5" id="KW-1185">Reference proteome</keyword>
<dbReference type="NCBIfam" id="TIGR01891">
    <property type="entry name" value="amidohydrolases"/>
    <property type="match status" value="1"/>
</dbReference>
<feature type="domain" description="Peptidase M20 dimerisation" evidence="3">
    <location>
        <begin position="176"/>
        <end position="263"/>
    </location>
</feature>
<evidence type="ECO:0000313" key="5">
    <source>
        <dbReference type="Proteomes" id="UP000242662"/>
    </source>
</evidence>
<dbReference type="PANTHER" id="PTHR11014:SF98">
    <property type="entry name" value="N-ACETYLDIAMINOPIMELATE DEACETYLASE"/>
    <property type="match status" value="1"/>
</dbReference>
<feature type="binding site" evidence="2">
    <location>
        <position position="90"/>
    </location>
    <ligand>
        <name>Mn(2+)</name>
        <dbReference type="ChEBI" id="CHEBI:29035"/>
        <label>2</label>
    </ligand>
</feature>
<dbReference type="CDD" id="cd05670">
    <property type="entry name" value="M20_Acy1_YkuR-like"/>
    <property type="match status" value="1"/>
</dbReference>
<comment type="cofactor">
    <cofactor evidence="2">
        <name>Mn(2+)</name>
        <dbReference type="ChEBI" id="CHEBI:29035"/>
    </cofactor>
    <text evidence="2">The Mn(2+) ion enhances activity.</text>
</comment>
<keyword evidence="2" id="KW-0479">Metal-binding</keyword>
<dbReference type="Pfam" id="PF07687">
    <property type="entry name" value="M20_dimer"/>
    <property type="match status" value="1"/>
</dbReference>
<dbReference type="RefSeq" id="WP_090775501.1">
    <property type="nucleotide sequence ID" value="NZ_FMYM01000005.1"/>
</dbReference>
<organism evidence="4 5">
    <name type="scientific">Shouchella lonarensis</name>
    <dbReference type="NCBI Taxonomy" id="1464122"/>
    <lineage>
        <taxon>Bacteria</taxon>
        <taxon>Bacillati</taxon>
        <taxon>Bacillota</taxon>
        <taxon>Bacilli</taxon>
        <taxon>Bacillales</taxon>
        <taxon>Bacillaceae</taxon>
        <taxon>Shouchella</taxon>
    </lineage>
</organism>
<keyword evidence="1" id="KW-0378">Hydrolase</keyword>
<dbReference type="InterPro" id="IPR017439">
    <property type="entry name" value="Amidohydrolase"/>
</dbReference>
<proteinExistence type="predicted"/>
<evidence type="ECO:0000259" key="3">
    <source>
        <dbReference type="Pfam" id="PF07687"/>
    </source>
</evidence>
<protein>
    <submittedName>
        <fullName evidence="4">N-acetyldiaminopimelate deacetylase</fullName>
    </submittedName>
</protein>
<dbReference type="GO" id="GO:0046872">
    <property type="term" value="F:metal ion binding"/>
    <property type="evidence" value="ECO:0007669"/>
    <property type="project" value="UniProtKB-KW"/>
</dbReference>
<dbReference type="AlphaFoldDB" id="A0A1G6IT93"/>
<evidence type="ECO:0000256" key="2">
    <source>
        <dbReference type="PIRSR" id="PIRSR005962-1"/>
    </source>
</evidence>
<name>A0A1G6IT93_9BACI</name>
<dbReference type="Gene3D" id="3.40.630.10">
    <property type="entry name" value="Zn peptidases"/>
    <property type="match status" value="1"/>
</dbReference>
<feature type="binding site" evidence="2">
    <location>
        <position position="124"/>
    </location>
    <ligand>
        <name>Mn(2+)</name>
        <dbReference type="ChEBI" id="CHEBI:29035"/>
        <label>2</label>
    </ligand>
</feature>
<dbReference type="GO" id="GO:0050118">
    <property type="term" value="F:N-acetyldiaminopimelate deacetylase activity"/>
    <property type="evidence" value="ECO:0007669"/>
    <property type="project" value="UniProtKB-ARBA"/>
</dbReference>
<feature type="binding site" evidence="2">
    <location>
        <position position="150"/>
    </location>
    <ligand>
        <name>Mn(2+)</name>
        <dbReference type="ChEBI" id="CHEBI:29035"/>
        <label>2</label>
    </ligand>
</feature>
<dbReference type="EMBL" id="FMYM01000005">
    <property type="protein sequence ID" value="SDC08986.1"/>
    <property type="molecule type" value="Genomic_DNA"/>
</dbReference>
<dbReference type="PIRSF" id="PIRSF005962">
    <property type="entry name" value="Pept_M20D_amidohydro"/>
    <property type="match status" value="1"/>
</dbReference>
<dbReference type="Gene3D" id="3.30.70.360">
    <property type="match status" value="1"/>
</dbReference>
<gene>
    <name evidence="4" type="ORF">SAMN05421737_105143</name>
</gene>
<feature type="binding site" evidence="2">
    <location>
        <position position="343"/>
    </location>
    <ligand>
        <name>Mn(2+)</name>
        <dbReference type="ChEBI" id="CHEBI:29035"/>
        <label>2</label>
    </ligand>
</feature>
<dbReference type="PANTHER" id="PTHR11014">
    <property type="entry name" value="PEPTIDASE M20 FAMILY MEMBER"/>
    <property type="match status" value="1"/>
</dbReference>
<dbReference type="GO" id="GO:0019877">
    <property type="term" value="P:diaminopimelate biosynthetic process"/>
    <property type="evidence" value="ECO:0007669"/>
    <property type="project" value="TreeGrafter"/>
</dbReference>
<evidence type="ECO:0000313" key="4">
    <source>
        <dbReference type="EMBL" id="SDC08986.1"/>
    </source>
</evidence>
<evidence type="ECO:0000256" key="1">
    <source>
        <dbReference type="ARBA" id="ARBA00022801"/>
    </source>
</evidence>
<dbReference type="SUPFAM" id="SSF53187">
    <property type="entry name" value="Zn-dependent exopeptidases"/>
    <property type="match status" value="1"/>
</dbReference>
<feature type="binding site" evidence="2">
    <location>
        <position position="92"/>
    </location>
    <ligand>
        <name>Mn(2+)</name>
        <dbReference type="ChEBI" id="CHEBI:29035"/>
        <label>2</label>
    </ligand>
</feature>
<dbReference type="InterPro" id="IPR002933">
    <property type="entry name" value="Peptidase_M20"/>
</dbReference>
<dbReference type="Proteomes" id="UP000242662">
    <property type="component" value="Unassembled WGS sequence"/>
</dbReference>
<sequence>MDWNKLRRAFHRIPELGFCEVKTQQLILDTIANMRQTRLTVQTWKTGVIVRVRGKSAYTVAYRADMDGLPLSEETGYEFASIHKGTMHACGHDFHMTIALGILAHFSEVEPPCQLVFIFQPAEEGPGGAKPMLEEGVLKDCWPDEMYALHIDPTLPVGTVSTKPGLLFAHTSELFIDFHGQGGHAAYPHKANDMVVAAAHFVTQLQTIVARNIDPLSSAVVTIGVIQGGTKQNVIAETARIEGTIRTLSEEAMETVKSRIVALTKGIEAAFECKMMIDYGANYCGVHNDATLVSDFRSFTESAAQMTYHEATEAMTGEDFGYFLNEIPGLMFWLGVDSPYGLHDVRLAPKEEAIEVAIRHMTGFLELRGK</sequence>
<reference evidence="5" key="1">
    <citation type="submission" date="2016-09" db="EMBL/GenBank/DDBJ databases">
        <authorList>
            <person name="Varghese N."/>
            <person name="Submissions S."/>
        </authorList>
    </citation>
    <scope>NUCLEOTIDE SEQUENCE [LARGE SCALE GENOMIC DNA]</scope>
    <source>
        <strain evidence="5">25nlg</strain>
    </source>
</reference>
<dbReference type="OrthoDB" id="9776731at2"/>
<dbReference type="STRING" id="1464122.SAMN05421737_105143"/>
<dbReference type="InterPro" id="IPR011650">
    <property type="entry name" value="Peptidase_M20_dimer"/>
</dbReference>
<accession>A0A1G6IT93</accession>
<dbReference type="FunFam" id="3.30.70.360:FF:000001">
    <property type="entry name" value="N-acetyldiaminopimelate deacetylase"/>
    <property type="match status" value="1"/>
</dbReference>
<dbReference type="Pfam" id="PF01546">
    <property type="entry name" value="Peptidase_M20"/>
    <property type="match status" value="1"/>
</dbReference>